<dbReference type="RefSeq" id="WP_316698618.1">
    <property type="nucleotide sequence ID" value="NZ_CP136336.1"/>
</dbReference>
<dbReference type="Proteomes" id="UP001303946">
    <property type="component" value="Chromosome"/>
</dbReference>
<proteinExistence type="predicted"/>
<evidence type="ECO:0000259" key="3">
    <source>
        <dbReference type="Pfam" id="PF02608"/>
    </source>
</evidence>
<evidence type="ECO:0000256" key="1">
    <source>
        <dbReference type="ARBA" id="ARBA00022729"/>
    </source>
</evidence>
<feature type="signal peptide" evidence="2">
    <location>
        <begin position="1"/>
        <end position="21"/>
    </location>
</feature>
<evidence type="ECO:0000313" key="4">
    <source>
        <dbReference type="EMBL" id="WOB06244.1"/>
    </source>
</evidence>
<accession>A0ABZ0CMN1</accession>
<dbReference type="PANTHER" id="PTHR43208">
    <property type="entry name" value="ABC TRANSPORTER SUBSTRATE-BINDING PROTEIN"/>
    <property type="match status" value="1"/>
</dbReference>
<dbReference type="EMBL" id="CP136336">
    <property type="protein sequence ID" value="WOB06244.1"/>
    <property type="molecule type" value="Genomic_DNA"/>
</dbReference>
<protein>
    <submittedName>
        <fullName evidence="4">BMP family ABC transporter substrate-binding protein</fullName>
    </submittedName>
</protein>
<feature type="chain" id="PRO_5046409225" evidence="2">
    <location>
        <begin position="22"/>
        <end position="352"/>
    </location>
</feature>
<feature type="domain" description="ABC transporter substrate-binding protein PnrA-like" evidence="3">
    <location>
        <begin position="23"/>
        <end position="286"/>
    </location>
</feature>
<dbReference type="Pfam" id="PF02608">
    <property type="entry name" value="Bmp"/>
    <property type="match status" value="1"/>
</dbReference>
<evidence type="ECO:0000313" key="5">
    <source>
        <dbReference type="Proteomes" id="UP001303946"/>
    </source>
</evidence>
<keyword evidence="5" id="KW-1185">Reference proteome</keyword>
<dbReference type="InterPro" id="IPR052910">
    <property type="entry name" value="ABC-Purine-Binding"/>
</dbReference>
<gene>
    <name evidence="4" type="ORF">RXV79_15055</name>
</gene>
<organism evidence="4 5">
    <name type="scientific">Piscinibacter gummiphilus</name>
    <dbReference type="NCBI Taxonomy" id="946333"/>
    <lineage>
        <taxon>Bacteria</taxon>
        <taxon>Pseudomonadati</taxon>
        <taxon>Pseudomonadota</taxon>
        <taxon>Betaproteobacteria</taxon>
        <taxon>Burkholderiales</taxon>
        <taxon>Sphaerotilaceae</taxon>
        <taxon>Piscinibacter</taxon>
    </lineage>
</organism>
<sequence length="352" mass="37638">MKLLRHLAVLAFAAGTAIAHAATIGYIYVGPEKDYGYNTSMDLGRKFVEKNIPGTKTLHVENIPETAEVEKVMERMIKQGGASIIFATSYGYLDYAIALGKKYPKVAFLHAGGLKTGDNVGTYWANSDDAMYLAGMAAGAVSKSGKLGFIAAFPIPQVVRSINAFTLGAQAMNPNATTTVVWTGGWLQPPKEAEATNSLADAGIDVIGEQVDSPMTIAQTAEKRGIYMVGKDVDVSKLAPKAVLTGASWNWGPTMLKLTKEIQAGKWKPSHVRGDLKDGTVVLDPFGPAVPEGVRKTVLAKKDDILKDKFIVWSGPMTGQDGKAILPAGTRMPMEQLESMNFFVKGVVGTVQ</sequence>
<dbReference type="InterPro" id="IPR003760">
    <property type="entry name" value="PnrA-like"/>
</dbReference>
<dbReference type="CDD" id="cd19963">
    <property type="entry name" value="PBP1_BMP-like"/>
    <property type="match status" value="1"/>
</dbReference>
<dbReference type="Gene3D" id="3.40.50.2300">
    <property type="match status" value="2"/>
</dbReference>
<dbReference type="PANTHER" id="PTHR43208:SF1">
    <property type="entry name" value="ABC TRANSPORTER SUBSTRATE-BINDING PROTEIN"/>
    <property type="match status" value="1"/>
</dbReference>
<reference evidence="4 5" key="1">
    <citation type="submission" date="2023-10" db="EMBL/GenBank/DDBJ databases">
        <title>Bacteria for the degradation of biodegradable plastic PBAT(Polybutylene adipate terephthalate).</title>
        <authorList>
            <person name="Weon H.-Y."/>
            <person name="Yeon J."/>
        </authorList>
    </citation>
    <scope>NUCLEOTIDE SEQUENCE [LARGE SCALE GENOMIC DNA]</scope>
    <source>
        <strain evidence="4 5">SBD 7-3</strain>
    </source>
</reference>
<evidence type="ECO:0000256" key="2">
    <source>
        <dbReference type="SAM" id="SignalP"/>
    </source>
</evidence>
<keyword evidence="1 2" id="KW-0732">Signal</keyword>
<name>A0ABZ0CMN1_9BURK</name>